<keyword evidence="3" id="KW-1133">Transmembrane helix</keyword>
<evidence type="ECO:0000256" key="3">
    <source>
        <dbReference type="ARBA" id="ARBA00022989"/>
    </source>
</evidence>
<evidence type="ECO:0000259" key="5">
    <source>
        <dbReference type="SMART" id="SM01158"/>
    </source>
</evidence>
<dbReference type="GO" id="GO:0005829">
    <property type="term" value="C:cytosol"/>
    <property type="evidence" value="ECO:0007669"/>
    <property type="project" value="TreeGrafter"/>
</dbReference>
<dbReference type="PANTHER" id="PTHR13608">
    <property type="entry name" value="ARMADILLO-LIKE HELICAL DOMAIN-CONTAINING PROTEIN 3"/>
    <property type="match status" value="1"/>
</dbReference>
<gene>
    <name evidence="6" type="ORF">TSG867_LOCUS10775</name>
</gene>
<evidence type="ECO:0000313" key="6">
    <source>
        <dbReference type="EMBL" id="CAF4369434.1"/>
    </source>
</evidence>
<keyword evidence="2" id="KW-0812">Transmembrane</keyword>
<dbReference type="PANTHER" id="PTHR13608:SF3">
    <property type="entry name" value="ARMADILLO-LIKE HELICAL DOMAIN-CONTAINING PROTEIN 3"/>
    <property type="match status" value="1"/>
</dbReference>
<keyword evidence="4" id="KW-0472">Membrane</keyword>
<sequence length="766" mass="88246">MGFMSVLSCSDTCQNFPFNYNLIIVDIYRKNHSILPLTNRFTEPKIASFFCILNTFLRSQRENLVKIGMSADSNTVNKSFWPVKTALKEKIVVLYDALFSGDQPWLDNGHYWDDFFLLKVNAKYLLEELERTYFDKPAVLKPQLNTMFDQCLTFINATHRIRQLNAYYTICTLIHTISRVNQRTGFGNPALDFLCGSEGADNKFETLIESVNHTFLIDESFSGSILLKNAAFDVILTCCTTMLNINENMLMDYMMANVNLFDSITQLLIRCPASHGYDVCLLLALLLQYHKYDTSNTYIIRFSVFDDEVALTSLAQVIGSSLNEYNKAYDIERTANESSSWWSSLTTFVGSAIQSGAGNRRMKKVDDCLLLAFYEAVHLNRNFISALTHTATNSWTTKGSSLSSTDALPPLIPVLSSASMLAVQDQTDFSNMDDFSGSNNLLSVFLEYCSIIQQFSKNEDMCNTTKLCYLILLCITEDEFANATMHDENVTFTVYLHKAPMRHRKRSSEKNLPSRPLAVALLDLMMEFIWSHMMRNFPFDLYTKCIGIIQRILSFQKRTRTRLSYSWRPLWNALICLLKFLQNCESQLTKHRDLFQLASRIINIFNLFITFGDTFLRTPEAYDEVFYETVRCYHVFDNLYAFAFRYANNDNEFKESALKLMVNLTNIRLITNHFNTKIETFSNTQNNPLTENQVLDLIRNNYDTLALKLHDDLDQYDNYSEKTSEASFFANITRNTIGQYRRQYSLDTNSSVQLSNILLNEVPTIS</sequence>
<dbReference type="Proteomes" id="UP000663862">
    <property type="component" value="Unassembled WGS sequence"/>
</dbReference>
<proteinExistence type="predicted"/>
<dbReference type="GO" id="GO:0016020">
    <property type="term" value="C:membrane"/>
    <property type="evidence" value="ECO:0007669"/>
    <property type="project" value="UniProtKB-SubCell"/>
</dbReference>
<dbReference type="InterPro" id="IPR013636">
    <property type="entry name" value="ARMH3_C"/>
</dbReference>
<dbReference type="AlphaFoldDB" id="A0A820M7F9"/>
<evidence type="ECO:0000256" key="4">
    <source>
        <dbReference type="ARBA" id="ARBA00023136"/>
    </source>
</evidence>
<protein>
    <recommendedName>
        <fullName evidence="5">Armadillo-like helical domain-containing protein</fullName>
    </recommendedName>
</protein>
<evidence type="ECO:0000313" key="7">
    <source>
        <dbReference type="Proteomes" id="UP000663862"/>
    </source>
</evidence>
<evidence type="ECO:0000256" key="1">
    <source>
        <dbReference type="ARBA" id="ARBA00004370"/>
    </source>
</evidence>
<reference evidence="6" key="1">
    <citation type="submission" date="2021-02" db="EMBL/GenBank/DDBJ databases">
        <authorList>
            <person name="Nowell W R."/>
        </authorList>
    </citation>
    <scope>NUCLEOTIDE SEQUENCE</scope>
</reference>
<name>A0A820M7F9_9BILA</name>
<dbReference type="Pfam" id="PF08427">
    <property type="entry name" value="ARMH3_C"/>
    <property type="match status" value="1"/>
</dbReference>
<dbReference type="EMBL" id="CAJOBQ010000503">
    <property type="protein sequence ID" value="CAF4369434.1"/>
    <property type="molecule type" value="Genomic_DNA"/>
</dbReference>
<accession>A0A820M7F9</accession>
<dbReference type="InterPro" id="IPR039868">
    <property type="entry name" value="ARMD3-like"/>
</dbReference>
<feature type="domain" description="Armadillo-like helical" evidence="5">
    <location>
        <begin position="509"/>
        <end position="744"/>
    </location>
</feature>
<evidence type="ECO:0000256" key="2">
    <source>
        <dbReference type="ARBA" id="ARBA00022692"/>
    </source>
</evidence>
<dbReference type="SMART" id="SM01158">
    <property type="entry name" value="DUF1741"/>
    <property type="match status" value="1"/>
</dbReference>
<organism evidence="6 7">
    <name type="scientific">Rotaria socialis</name>
    <dbReference type="NCBI Taxonomy" id="392032"/>
    <lineage>
        <taxon>Eukaryota</taxon>
        <taxon>Metazoa</taxon>
        <taxon>Spiralia</taxon>
        <taxon>Gnathifera</taxon>
        <taxon>Rotifera</taxon>
        <taxon>Eurotatoria</taxon>
        <taxon>Bdelloidea</taxon>
        <taxon>Philodinida</taxon>
        <taxon>Philodinidae</taxon>
        <taxon>Rotaria</taxon>
    </lineage>
</organism>
<comment type="subcellular location">
    <subcellularLocation>
        <location evidence="1">Membrane</location>
    </subcellularLocation>
</comment>
<comment type="caution">
    <text evidence="6">The sequence shown here is derived from an EMBL/GenBank/DDBJ whole genome shotgun (WGS) entry which is preliminary data.</text>
</comment>